<keyword evidence="7" id="KW-1185">Reference proteome</keyword>
<keyword evidence="5" id="KW-0472">Membrane</keyword>
<proteinExistence type="inferred from homology"/>
<dbReference type="AlphaFoldDB" id="A0A2B4T0J5"/>
<protein>
    <submittedName>
        <fullName evidence="6">Uncharacterized protein</fullName>
    </submittedName>
</protein>
<evidence type="ECO:0000313" key="6">
    <source>
        <dbReference type="EMBL" id="PFX34308.1"/>
    </source>
</evidence>
<dbReference type="Pfam" id="PF05719">
    <property type="entry name" value="GPP34"/>
    <property type="match status" value="1"/>
</dbReference>
<comment type="similarity">
    <text evidence="2">Belongs to the GOLPH3/VPS74 family.</text>
</comment>
<comment type="caution">
    <text evidence="6">The sequence shown here is derived from an EMBL/GenBank/DDBJ whole genome shotgun (WGS) entry which is preliminary data.</text>
</comment>
<reference evidence="7" key="1">
    <citation type="journal article" date="2017" name="bioRxiv">
        <title>Comparative analysis of the genomes of Stylophora pistillata and Acropora digitifera provides evidence for extensive differences between species of corals.</title>
        <authorList>
            <person name="Voolstra C.R."/>
            <person name="Li Y."/>
            <person name="Liew Y.J."/>
            <person name="Baumgarten S."/>
            <person name="Zoccola D."/>
            <person name="Flot J.-F."/>
            <person name="Tambutte S."/>
            <person name="Allemand D."/>
            <person name="Aranda M."/>
        </authorList>
    </citation>
    <scope>NUCLEOTIDE SEQUENCE [LARGE SCALE GENOMIC DNA]</scope>
</reference>
<dbReference type="Proteomes" id="UP000225706">
    <property type="component" value="Unassembled WGS sequence"/>
</dbReference>
<dbReference type="OrthoDB" id="5978844at2759"/>
<accession>A0A2B4T0J5</accession>
<evidence type="ECO:0000256" key="3">
    <source>
        <dbReference type="ARBA" id="ARBA00023034"/>
    </source>
</evidence>
<dbReference type="GO" id="GO:0000139">
    <property type="term" value="C:Golgi membrane"/>
    <property type="evidence" value="ECO:0007669"/>
    <property type="project" value="UniProtKB-SubCell"/>
</dbReference>
<dbReference type="InterPro" id="IPR008628">
    <property type="entry name" value="GPP34-like"/>
</dbReference>
<sequence length="239" mass="26763">MADGDADYSPKLAENLLEIVRSDRFVTECFKERNLKISQALCLLWHDQSTGDVPGRKSSAPHYGNVSAAVIIDLYVLGKVSFEEAQASCLGVKYKEMVLQVTDFTPTDSYLDKCMFNHMVEHTRKHPDKPRSVAKWILKGSNYHKPCCVSATFDSLVDLGLMSKEPKLLGTCVKYPVINAAPQNELVKEIQMIALAGHTVDGFTWTLLKLARFSDLLYLGGAPMLKHLFHKKEDDVVRS</sequence>
<keyword evidence="4" id="KW-0446">Lipid-binding</keyword>
<dbReference type="InterPro" id="IPR038261">
    <property type="entry name" value="GPP34-like_sf"/>
</dbReference>
<evidence type="ECO:0000256" key="2">
    <source>
        <dbReference type="ARBA" id="ARBA00007284"/>
    </source>
</evidence>
<keyword evidence="3" id="KW-0333">Golgi apparatus</keyword>
<evidence type="ECO:0000256" key="4">
    <source>
        <dbReference type="ARBA" id="ARBA00023121"/>
    </source>
</evidence>
<evidence type="ECO:0000313" key="7">
    <source>
        <dbReference type="Proteomes" id="UP000225706"/>
    </source>
</evidence>
<evidence type="ECO:0000256" key="5">
    <source>
        <dbReference type="ARBA" id="ARBA00023136"/>
    </source>
</evidence>
<dbReference type="GO" id="GO:0070273">
    <property type="term" value="F:phosphatidylinositol-4-phosphate binding"/>
    <property type="evidence" value="ECO:0007669"/>
    <property type="project" value="InterPro"/>
</dbReference>
<organism evidence="6 7">
    <name type="scientific">Stylophora pistillata</name>
    <name type="common">Smooth cauliflower coral</name>
    <dbReference type="NCBI Taxonomy" id="50429"/>
    <lineage>
        <taxon>Eukaryota</taxon>
        <taxon>Metazoa</taxon>
        <taxon>Cnidaria</taxon>
        <taxon>Anthozoa</taxon>
        <taxon>Hexacorallia</taxon>
        <taxon>Scleractinia</taxon>
        <taxon>Astrocoeniina</taxon>
        <taxon>Pocilloporidae</taxon>
        <taxon>Stylophora</taxon>
    </lineage>
</organism>
<dbReference type="EMBL" id="LSMT01000005">
    <property type="protein sequence ID" value="PFX34308.1"/>
    <property type="molecule type" value="Genomic_DNA"/>
</dbReference>
<evidence type="ECO:0000256" key="1">
    <source>
        <dbReference type="ARBA" id="ARBA00004255"/>
    </source>
</evidence>
<name>A0A2B4T0J5_STYPI</name>
<comment type="subcellular location">
    <subcellularLocation>
        <location evidence="1">Golgi apparatus membrane</location>
        <topology evidence="1">Peripheral membrane protein</topology>
        <orientation evidence="1">Cytoplasmic side</orientation>
    </subcellularLocation>
</comment>
<dbReference type="Gene3D" id="1.10.3630.10">
    <property type="entry name" value="yeast vps74-n-term truncation variant domain like"/>
    <property type="match status" value="1"/>
</dbReference>
<gene>
    <name evidence="6" type="ORF">AWC38_SpisGene793</name>
</gene>